<dbReference type="PANTHER" id="PTHR46268">
    <property type="entry name" value="STRESS RESPONSE PROTEIN NHAX"/>
    <property type="match status" value="1"/>
</dbReference>
<keyword evidence="4" id="KW-1185">Reference proteome</keyword>
<evidence type="ECO:0000313" key="4">
    <source>
        <dbReference type="Proteomes" id="UP000296706"/>
    </source>
</evidence>
<reference evidence="3 4" key="1">
    <citation type="journal article" date="2019" name="Nat. Commun.">
        <title>A new type of DNA phosphorothioation-based antiviral system in archaea.</title>
        <authorList>
            <person name="Xiong L."/>
            <person name="Liu S."/>
            <person name="Chen S."/>
            <person name="Xiao Y."/>
            <person name="Zhu B."/>
            <person name="Gao Y."/>
            <person name="Zhang Y."/>
            <person name="Chen B."/>
            <person name="Luo J."/>
            <person name="Deng Z."/>
            <person name="Chen X."/>
            <person name="Wang L."/>
            <person name="Chen S."/>
        </authorList>
    </citation>
    <scope>NUCLEOTIDE SEQUENCE [LARGE SCALE GENOMIC DNA]</scope>
    <source>
        <strain evidence="3 4">CBA1105</strain>
    </source>
</reference>
<dbReference type="OrthoDB" id="105697at2157"/>
<dbReference type="PANTHER" id="PTHR46268:SF6">
    <property type="entry name" value="UNIVERSAL STRESS PROTEIN UP12"/>
    <property type="match status" value="1"/>
</dbReference>
<evidence type="ECO:0000313" key="3">
    <source>
        <dbReference type="EMBL" id="QCC50590.1"/>
    </source>
</evidence>
<dbReference type="AlphaFoldDB" id="A0A4D6H9V6"/>
<evidence type="ECO:0000256" key="1">
    <source>
        <dbReference type="ARBA" id="ARBA00008791"/>
    </source>
</evidence>
<dbReference type="InterPro" id="IPR006016">
    <property type="entry name" value="UspA"/>
</dbReference>
<name>A0A4D6H9V6_9EURY</name>
<evidence type="ECO:0000259" key="2">
    <source>
        <dbReference type="Pfam" id="PF00582"/>
    </source>
</evidence>
<accession>A0A4D6H9V6</accession>
<dbReference type="CDD" id="cd00293">
    <property type="entry name" value="USP-like"/>
    <property type="match status" value="1"/>
</dbReference>
<comment type="similarity">
    <text evidence="1">Belongs to the universal stress protein A family.</text>
</comment>
<protein>
    <submittedName>
        <fullName evidence="3">Universal stress protein</fullName>
    </submittedName>
</protein>
<gene>
    <name evidence="3" type="ORF">DV733_04725</name>
</gene>
<dbReference type="InterPro" id="IPR006015">
    <property type="entry name" value="Universal_stress_UspA"/>
</dbReference>
<dbReference type="GeneID" id="39847143"/>
<dbReference type="SUPFAM" id="SSF52402">
    <property type="entry name" value="Adenine nucleotide alpha hydrolases-like"/>
    <property type="match status" value="1"/>
</dbReference>
<dbReference type="PRINTS" id="PR01438">
    <property type="entry name" value="UNVRSLSTRESS"/>
</dbReference>
<dbReference type="STRING" id="1457250.GCA_000755225_03249"/>
<dbReference type="InterPro" id="IPR014729">
    <property type="entry name" value="Rossmann-like_a/b/a_fold"/>
</dbReference>
<dbReference type="EMBL" id="CP031310">
    <property type="protein sequence ID" value="QCC50590.1"/>
    <property type="molecule type" value="Genomic_DNA"/>
</dbReference>
<dbReference type="Gene3D" id="3.40.50.620">
    <property type="entry name" value="HUPs"/>
    <property type="match status" value="1"/>
</dbReference>
<dbReference type="KEGG" id="hsn:DV733_04725"/>
<sequence>MFDTIVLATDGSKSVERAVTVALDLAERFDATVHALYVVDETEVEAAPDRVRDDLQDALHEQAEEALGEIESRADDVQTAVRDGTPATEICAYAEDVDADLVATGTRGRHGEHSFLLGSVAEAVVRRSPVPVLTARQLEAGEDGAVPDPADLEA</sequence>
<dbReference type="Pfam" id="PF00582">
    <property type="entry name" value="Usp"/>
    <property type="match status" value="1"/>
</dbReference>
<feature type="domain" description="UspA" evidence="2">
    <location>
        <begin position="1"/>
        <end position="135"/>
    </location>
</feature>
<organism evidence="3 4">
    <name type="scientific">Halapricum salinum</name>
    <dbReference type="NCBI Taxonomy" id="1457250"/>
    <lineage>
        <taxon>Archaea</taxon>
        <taxon>Methanobacteriati</taxon>
        <taxon>Methanobacteriota</taxon>
        <taxon>Stenosarchaea group</taxon>
        <taxon>Halobacteria</taxon>
        <taxon>Halobacteriales</taxon>
        <taxon>Haloarculaceae</taxon>
        <taxon>Halapricum</taxon>
    </lineage>
</organism>
<dbReference type="Proteomes" id="UP000296706">
    <property type="component" value="Chromosome"/>
</dbReference>
<proteinExistence type="inferred from homology"/>
<dbReference type="RefSeq" id="WP_049994036.1">
    <property type="nucleotide sequence ID" value="NZ_CP031310.1"/>
</dbReference>